<dbReference type="Proteomes" id="UP001200544">
    <property type="component" value="Unassembled WGS sequence"/>
</dbReference>
<reference evidence="1" key="1">
    <citation type="submission" date="2021-07" db="EMBL/GenBank/DDBJ databases">
        <title>Comparative genomics of Bacteroides fragilis group isolates reveals species-dependent resistance mechanisms and validates clinical tools for resistance prediction.</title>
        <authorList>
            <person name="Wallace M.J."/>
            <person name="Jean S."/>
            <person name="Wallace M.A."/>
            <person name="Carey-Ann B.D."/>
            <person name="Dantas G."/>
        </authorList>
    </citation>
    <scope>NUCLEOTIDE SEQUENCE</scope>
    <source>
        <strain evidence="1">BJH_160</strain>
    </source>
</reference>
<dbReference type="AlphaFoldDB" id="A0AAW4ZHI4"/>
<sequence>MSTEINGIILTEESTETIRCFQDTGIDWYVELLEDMIDIILCDGIPTSLEDPKVRLLHIQNLRFLEKQILTFKKPQNDGK</sequence>
<dbReference type="RefSeq" id="WP_234129297.1">
    <property type="nucleotide sequence ID" value="NZ_JAHYQA010000021.1"/>
</dbReference>
<organism evidence="1 2">
    <name type="scientific">Bacteroides thetaiotaomicron</name>
    <dbReference type="NCBI Taxonomy" id="818"/>
    <lineage>
        <taxon>Bacteria</taxon>
        <taxon>Pseudomonadati</taxon>
        <taxon>Bacteroidota</taxon>
        <taxon>Bacteroidia</taxon>
        <taxon>Bacteroidales</taxon>
        <taxon>Bacteroidaceae</taxon>
        <taxon>Bacteroides</taxon>
    </lineage>
</organism>
<evidence type="ECO:0000313" key="2">
    <source>
        <dbReference type="Proteomes" id="UP001200544"/>
    </source>
</evidence>
<gene>
    <name evidence="1" type="ORF">K0H07_23965</name>
</gene>
<dbReference type="EMBL" id="JAHYQA010000021">
    <property type="protein sequence ID" value="MCE9240201.1"/>
    <property type="molecule type" value="Genomic_DNA"/>
</dbReference>
<protein>
    <submittedName>
        <fullName evidence="1">Uncharacterized protein</fullName>
    </submittedName>
</protein>
<comment type="caution">
    <text evidence="1">The sequence shown here is derived from an EMBL/GenBank/DDBJ whole genome shotgun (WGS) entry which is preliminary data.</text>
</comment>
<proteinExistence type="predicted"/>
<accession>A0AAW4ZHI4</accession>
<evidence type="ECO:0000313" key="1">
    <source>
        <dbReference type="EMBL" id="MCE9240201.1"/>
    </source>
</evidence>
<name>A0AAW4ZHI4_BACT4</name>